<protein>
    <recommendedName>
        <fullName evidence="4">Apple domain-containing protein</fullName>
    </recommendedName>
</protein>
<dbReference type="EMBL" id="KL584763">
    <property type="protein sequence ID" value="KEQ94049.1"/>
    <property type="molecule type" value="Genomic_DNA"/>
</dbReference>
<keyword evidence="3" id="KW-1185">Reference proteome</keyword>
<dbReference type="Proteomes" id="UP000030641">
    <property type="component" value="Unassembled WGS sequence"/>
</dbReference>
<feature type="signal peptide" evidence="1">
    <location>
        <begin position="1"/>
        <end position="17"/>
    </location>
</feature>
<dbReference type="Gene3D" id="3.50.4.10">
    <property type="entry name" value="Hepatocyte Growth Factor"/>
    <property type="match status" value="1"/>
</dbReference>
<evidence type="ECO:0008006" key="4">
    <source>
        <dbReference type="Google" id="ProtNLM"/>
    </source>
</evidence>
<dbReference type="RefSeq" id="XP_013342515.1">
    <property type="nucleotide sequence ID" value="XM_013487061.1"/>
</dbReference>
<evidence type="ECO:0000313" key="2">
    <source>
        <dbReference type="EMBL" id="KEQ94049.1"/>
    </source>
</evidence>
<dbReference type="AlphaFoldDB" id="A0A074YDC5"/>
<proteinExistence type="predicted"/>
<reference evidence="2 3" key="1">
    <citation type="journal article" date="2014" name="BMC Genomics">
        <title>Genome sequencing of four Aureobasidium pullulans varieties: biotechnological potential, stress tolerance, and description of new species.</title>
        <authorList>
            <person name="Gostin Ar C."/>
            <person name="Ohm R.A."/>
            <person name="Kogej T."/>
            <person name="Sonjak S."/>
            <person name="Turk M."/>
            <person name="Zajc J."/>
            <person name="Zalar P."/>
            <person name="Grube M."/>
            <person name="Sun H."/>
            <person name="Han J."/>
            <person name="Sharma A."/>
            <person name="Chiniquy J."/>
            <person name="Ngan C.Y."/>
            <person name="Lipzen A."/>
            <person name="Barry K."/>
            <person name="Grigoriev I.V."/>
            <person name="Gunde-Cimerman N."/>
        </authorList>
    </citation>
    <scope>NUCLEOTIDE SEQUENCE [LARGE SCALE GENOMIC DNA]</scope>
    <source>
        <strain evidence="2 3">EXF-2481</strain>
    </source>
</reference>
<evidence type="ECO:0000313" key="3">
    <source>
        <dbReference type="Proteomes" id="UP000030641"/>
    </source>
</evidence>
<dbReference type="STRING" id="1043005.A0A074YDC5"/>
<name>A0A074YDC5_AURSE</name>
<evidence type="ECO:0000256" key="1">
    <source>
        <dbReference type="SAM" id="SignalP"/>
    </source>
</evidence>
<feature type="chain" id="PRO_5001704724" description="Apple domain-containing protein" evidence="1">
    <location>
        <begin position="18"/>
        <end position="265"/>
    </location>
</feature>
<keyword evidence="1" id="KW-0732">Signal</keyword>
<dbReference type="InParanoid" id="A0A074YDC5"/>
<dbReference type="HOGENOM" id="CLU_1049646_0_0_1"/>
<dbReference type="GeneID" id="25364219"/>
<gene>
    <name evidence="2" type="ORF">AUEXF2481DRAFT_30600</name>
</gene>
<sequence>MTSAIILFAALSTAVAAQVGSRHPYGIYPSPSVTSSSSSTVVTSYGGYPTSVIPVNTTLSSTSSLPSSSSSSASSIDTTSLSMSSINATSSSMSSTDTSTIIPSTTTSAVSLTSVTSDRPLSWTTNSNGTVVLGTSTTSTAETTSDAAATTTTGATSSRATCVSVTIGDVSARGICGCDYNIHTCLERLSNLSEWSNSQTTESFNGCMKACDSEPNCFSFSWQISNGVCKMFGGMLNGGAGVVSDADFISGEVVKGSCTGNCSGQ</sequence>
<dbReference type="OrthoDB" id="3923778at2759"/>
<accession>A0A074YDC5</accession>
<organism evidence="2 3">
    <name type="scientific">Aureobasidium subglaciale (strain EXF-2481)</name>
    <name type="common">Aureobasidium pullulans var. subglaciale</name>
    <dbReference type="NCBI Taxonomy" id="1043005"/>
    <lineage>
        <taxon>Eukaryota</taxon>
        <taxon>Fungi</taxon>
        <taxon>Dikarya</taxon>
        <taxon>Ascomycota</taxon>
        <taxon>Pezizomycotina</taxon>
        <taxon>Dothideomycetes</taxon>
        <taxon>Dothideomycetidae</taxon>
        <taxon>Dothideales</taxon>
        <taxon>Saccotheciaceae</taxon>
        <taxon>Aureobasidium</taxon>
    </lineage>
</organism>